<gene>
    <name evidence="1" type="ORF">DY000_02042308</name>
</gene>
<reference evidence="1 2" key="1">
    <citation type="journal article" date="2020" name="BMC Genomics">
        <title>Intraspecific diversification of the crop wild relative Brassica cretica Lam. using demographic model selection.</title>
        <authorList>
            <person name="Kioukis A."/>
            <person name="Michalopoulou V.A."/>
            <person name="Briers L."/>
            <person name="Pirintsos S."/>
            <person name="Studholme D.J."/>
            <person name="Pavlidis P."/>
            <person name="Sarris P.F."/>
        </authorList>
    </citation>
    <scope>NUCLEOTIDE SEQUENCE [LARGE SCALE GENOMIC DNA]</scope>
    <source>
        <strain evidence="2">cv. PFS-1207/04</strain>
    </source>
</reference>
<evidence type="ECO:0000313" key="2">
    <source>
        <dbReference type="Proteomes" id="UP000266723"/>
    </source>
</evidence>
<accession>A0ABQ7BLW0</accession>
<evidence type="ECO:0000313" key="1">
    <source>
        <dbReference type="EMBL" id="KAF3533156.1"/>
    </source>
</evidence>
<dbReference type="EMBL" id="QGKV02001507">
    <property type="protein sequence ID" value="KAF3533156.1"/>
    <property type="molecule type" value="Genomic_DNA"/>
</dbReference>
<dbReference type="Proteomes" id="UP000266723">
    <property type="component" value="Unassembled WGS sequence"/>
</dbReference>
<sequence length="77" mass="8761">MSTNNCVIWNVTFPEPMLLPNSSHLFNGNTSGLRKQKVDEDGHDGNHACKEVEETKLHVTKHCQEELTDEESEEHVD</sequence>
<name>A0ABQ7BLW0_BRACR</name>
<keyword evidence="2" id="KW-1185">Reference proteome</keyword>
<proteinExistence type="predicted"/>
<protein>
    <submittedName>
        <fullName evidence="1">Uncharacterized protein</fullName>
    </submittedName>
</protein>
<organism evidence="1 2">
    <name type="scientific">Brassica cretica</name>
    <name type="common">Mustard</name>
    <dbReference type="NCBI Taxonomy" id="69181"/>
    <lineage>
        <taxon>Eukaryota</taxon>
        <taxon>Viridiplantae</taxon>
        <taxon>Streptophyta</taxon>
        <taxon>Embryophyta</taxon>
        <taxon>Tracheophyta</taxon>
        <taxon>Spermatophyta</taxon>
        <taxon>Magnoliopsida</taxon>
        <taxon>eudicotyledons</taxon>
        <taxon>Gunneridae</taxon>
        <taxon>Pentapetalae</taxon>
        <taxon>rosids</taxon>
        <taxon>malvids</taxon>
        <taxon>Brassicales</taxon>
        <taxon>Brassicaceae</taxon>
        <taxon>Brassiceae</taxon>
        <taxon>Brassica</taxon>
    </lineage>
</organism>
<comment type="caution">
    <text evidence="1">The sequence shown here is derived from an EMBL/GenBank/DDBJ whole genome shotgun (WGS) entry which is preliminary data.</text>
</comment>